<accession>A0A0F3QHS6</accession>
<sequence>MSTENLNKVLKDVQNKILNSGTTIYKTLNIFEEVKEHNRKENIRNPRILNKNYYKLTDPRDEERTYPSNHKNLSSDIVFDNELEWDDSGMPAAFQKSYGSGNVLDRLKTAVDDYIFELKQTGVVQDKVKLFEEKANAIQSSKDKRNISTASTSVKDRIQNFEGNNPSKIKKYWTEGRREFVEKHAQHTQSKDPQTERNQRKNAVSASSNEHDNYAANRQETHKQLINKFENLAKTQEIDSKEQSKRISSNNFQKLQQGNTKNLKEKFEKLANEAKLIGTQAQQKSKLTNKSNEKPKVKPANHTRGI</sequence>
<proteinExistence type="predicted"/>
<feature type="region of interest" description="Disordered" evidence="1">
    <location>
        <begin position="181"/>
        <end position="213"/>
    </location>
</feature>
<dbReference type="PATRIC" id="fig|1359194.3.peg.447"/>
<evidence type="ECO:0000313" key="3">
    <source>
        <dbReference type="Proteomes" id="UP000033689"/>
    </source>
</evidence>
<dbReference type="Proteomes" id="UP000033689">
    <property type="component" value="Unassembled WGS sequence"/>
</dbReference>
<feature type="compositionally biased region" description="Basic and acidic residues" evidence="1">
    <location>
        <begin position="181"/>
        <end position="199"/>
    </location>
</feature>
<feature type="compositionally biased region" description="Polar residues" evidence="1">
    <location>
        <begin position="279"/>
        <end position="290"/>
    </location>
</feature>
<evidence type="ECO:0000313" key="2">
    <source>
        <dbReference type="EMBL" id="KJV91822.1"/>
    </source>
</evidence>
<gene>
    <name evidence="2" type="ORF">RBEMOGI_0434</name>
</gene>
<feature type="region of interest" description="Disordered" evidence="1">
    <location>
        <begin position="276"/>
        <end position="306"/>
    </location>
</feature>
<reference evidence="2 3" key="1">
    <citation type="submission" date="2015-02" db="EMBL/GenBank/DDBJ databases">
        <title>Genome Sequencing of Rickettsiales.</title>
        <authorList>
            <person name="Daugherty S.C."/>
            <person name="Su Q."/>
            <person name="Abolude K."/>
            <person name="Beier-Sexton M."/>
            <person name="Carlyon J.A."/>
            <person name="Carter R."/>
            <person name="Day N.P."/>
            <person name="Dumler S.J."/>
            <person name="Dyachenko V."/>
            <person name="Godinez A."/>
            <person name="Kurtti T.J."/>
            <person name="Lichay M."/>
            <person name="Mullins K.E."/>
            <person name="Ott S."/>
            <person name="Pappas-Brown V."/>
            <person name="Paris D.H."/>
            <person name="Patel P."/>
            <person name="Richards A.L."/>
            <person name="Sadzewicz L."/>
            <person name="Sears K."/>
            <person name="Seidman D."/>
            <person name="Sengamalay N."/>
            <person name="Stenos J."/>
            <person name="Tallon L.J."/>
            <person name="Vincent G."/>
            <person name="Fraser C.M."/>
            <person name="Munderloh U."/>
            <person name="Dunning-Hotopp J.C."/>
        </authorList>
    </citation>
    <scope>NUCLEOTIDE SEQUENCE [LARGE SCALE GENOMIC DNA]</scope>
    <source>
        <strain evidence="2 3">RML Mogi</strain>
    </source>
</reference>
<name>A0A0F3QHS6_RICBE</name>
<protein>
    <submittedName>
        <fullName evidence="2">Variable membrane-like domain protein</fullName>
    </submittedName>
</protein>
<organism evidence="2 3">
    <name type="scientific">Rickettsia bellii str. RML Mogi</name>
    <dbReference type="NCBI Taxonomy" id="1359194"/>
    <lineage>
        <taxon>Bacteria</taxon>
        <taxon>Pseudomonadati</taxon>
        <taxon>Pseudomonadota</taxon>
        <taxon>Alphaproteobacteria</taxon>
        <taxon>Rickettsiales</taxon>
        <taxon>Rickettsiaceae</taxon>
        <taxon>Rickettsieae</taxon>
        <taxon>Rickettsia</taxon>
        <taxon>belli group</taxon>
    </lineage>
</organism>
<comment type="caution">
    <text evidence="2">The sequence shown here is derived from an EMBL/GenBank/DDBJ whole genome shotgun (WGS) entry which is preliminary data.</text>
</comment>
<evidence type="ECO:0000256" key="1">
    <source>
        <dbReference type="SAM" id="MobiDB-lite"/>
    </source>
</evidence>
<feature type="region of interest" description="Disordered" evidence="1">
    <location>
        <begin position="240"/>
        <end position="260"/>
    </location>
</feature>
<feature type="compositionally biased region" description="Polar residues" evidence="1">
    <location>
        <begin position="246"/>
        <end position="260"/>
    </location>
</feature>
<feature type="compositionally biased region" description="Basic residues" evidence="1">
    <location>
        <begin position="297"/>
        <end position="306"/>
    </location>
</feature>
<dbReference type="RefSeq" id="WP_231569877.1">
    <property type="nucleotide sequence ID" value="NZ_LAOJ01000001.1"/>
</dbReference>
<dbReference type="AlphaFoldDB" id="A0A0F3QHS6"/>
<dbReference type="EMBL" id="LAOJ01000001">
    <property type="protein sequence ID" value="KJV91822.1"/>
    <property type="molecule type" value="Genomic_DNA"/>
</dbReference>